<keyword evidence="2" id="KW-0812">Transmembrane</keyword>
<name>A0A6P8I6W7_ACTTE</name>
<sequence length="584" mass="66515">MESTDDDGTITEEEPMTEEDTEGETTETDTDCENDQRSKVYIKDDNLRHEPKHIVFLSQLLLLFQFCHFCKSGNPLTETREVGTMVEVRTTCSNTKCRKDYTWKSQPNFPGTRIAAGNLLLCFGILLAGGFASKVVQVFRHMGLSCITLTTFFHHQQSILFPSVYIHWKKYQQTLFEKLKALGRGVVIAGDGRHDSMGHSAKCCAYTLFCCTLPFILHFTLVQRNEARSSTAMEYMAFNKCMTFILGSGIAIASFISDRHTSITKHMREKLGHIKHYFDLWHIKKKIHKVLLKISKESKCEAVVDWIKPCTNHFYWSVTTTITGSGKGIWAKFRSYLSHIINKHENLDDPLFNKCAHGRDIPQRKWLQKDSIVYEKIEKALIKPRLIAAIEKASTEDQTSCLEGFHSVVNHFAPKTIGFSYVGMLCRHIIAALHFNSNLHRDLKTISDGSEQVVVVFPKFKNGEATVRNVKLRPSFEYVEDVYQTMISNINSDKLKDTIQELKNMTPSPMNTMLQKESKKDAIEKHQRRKTMTVDDVPSTTPETTPVAEPRQTGARRNPCCSACKKPMKGHKNVLDCPKNSPSN</sequence>
<dbReference type="PANTHER" id="PTHR31751">
    <property type="entry name" value="SI:CH211-108C17.2-RELATED-RELATED"/>
    <property type="match status" value="1"/>
</dbReference>
<reference evidence="4" key="1">
    <citation type="submission" date="2025-08" db="UniProtKB">
        <authorList>
            <consortium name="RefSeq"/>
        </authorList>
    </citation>
    <scope>IDENTIFICATION</scope>
</reference>
<dbReference type="KEGG" id="aten:116299222"/>
<dbReference type="GeneID" id="116299222"/>
<feature type="transmembrane region" description="Helical" evidence="2">
    <location>
        <begin position="203"/>
        <end position="223"/>
    </location>
</feature>
<dbReference type="AlphaFoldDB" id="A0A6P8I6W7"/>
<evidence type="ECO:0000256" key="2">
    <source>
        <dbReference type="SAM" id="Phobius"/>
    </source>
</evidence>
<feature type="compositionally biased region" description="Acidic residues" evidence="1">
    <location>
        <begin position="1"/>
        <end position="33"/>
    </location>
</feature>
<dbReference type="RefSeq" id="XP_031563713.1">
    <property type="nucleotide sequence ID" value="XM_031707853.1"/>
</dbReference>
<keyword evidence="2" id="KW-0472">Membrane</keyword>
<evidence type="ECO:0000313" key="3">
    <source>
        <dbReference type="Proteomes" id="UP000515163"/>
    </source>
</evidence>
<keyword evidence="3" id="KW-1185">Reference proteome</keyword>
<evidence type="ECO:0000313" key="4">
    <source>
        <dbReference type="RefSeq" id="XP_031563713.1"/>
    </source>
</evidence>
<feature type="region of interest" description="Disordered" evidence="1">
    <location>
        <begin position="507"/>
        <end position="558"/>
    </location>
</feature>
<feature type="transmembrane region" description="Helical" evidence="2">
    <location>
        <begin position="235"/>
        <end position="257"/>
    </location>
</feature>
<evidence type="ECO:0000256" key="1">
    <source>
        <dbReference type="SAM" id="MobiDB-lite"/>
    </source>
</evidence>
<dbReference type="PANTHER" id="PTHR31751:SF42">
    <property type="entry name" value="PROTEIN CBG10204"/>
    <property type="match status" value="1"/>
</dbReference>
<feature type="transmembrane region" description="Helical" evidence="2">
    <location>
        <begin position="114"/>
        <end position="132"/>
    </location>
</feature>
<dbReference type="OrthoDB" id="5983233at2759"/>
<organism evidence="3 4">
    <name type="scientific">Actinia tenebrosa</name>
    <name type="common">Australian red waratah sea anemone</name>
    <dbReference type="NCBI Taxonomy" id="6105"/>
    <lineage>
        <taxon>Eukaryota</taxon>
        <taxon>Metazoa</taxon>
        <taxon>Cnidaria</taxon>
        <taxon>Anthozoa</taxon>
        <taxon>Hexacorallia</taxon>
        <taxon>Actiniaria</taxon>
        <taxon>Actiniidae</taxon>
        <taxon>Actinia</taxon>
    </lineage>
</organism>
<keyword evidence="2" id="KW-1133">Transmembrane helix</keyword>
<gene>
    <name evidence="4" type="primary">LOC116299222</name>
</gene>
<accession>A0A6P8I6W7</accession>
<feature type="compositionally biased region" description="Basic and acidic residues" evidence="1">
    <location>
        <begin position="516"/>
        <end position="525"/>
    </location>
</feature>
<protein>
    <submittedName>
        <fullName evidence="4">Uncharacterized protein LOC116299222</fullName>
    </submittedName>
</protein>
<feature type="region of interest" description="Disordered" evidence="1">
    <location>
        <begin position="1"/>
        <end position="35"/>
    </location>
</feature>
<dbReference type="Proteomes" id="UP000515163">
    <property type="component" value="Unplaced"/>
</dbReference>
<dbReference type="InParanoid" id="A0A6P8I6W7"/>
<proteinExistence type="predicted"/>